<name>A0A399CWE5_9BACT</name>
<evidence type="ECO:0000313" key="3">
    <source>
        <dbReference type="Proteomes" id="UP000266441"/>
    </source>
</evidence>
<keyword evidence="3" id="KW-1185">Reference proteome</keyword>
<evidence type="ECO:0000313" key="2">
    <source>
        <dbReference type="EMBL" id="RIH63298.1"/>
    </source>
</evidence>
<reference evidence="2 3" key="1">
    <citation type="journal article" date="2015" name="Int. J. Syst. Evol. Microbiol.">
        <title>Mariniphaga sediminis sp. nov., isolated from coastal sediment.</title>
        <authorList>
            <person name="Wang F.Q."/>
            <person name="Shen Q.Y."/>
            <person name="Chen G.J."/>
            <person name="Du Z.J."/>
        </authorList>
    </citation>
    <scope>NUCLEOTIDE SEQUENCE [LARGE SCALE GENOMIC DNA]</scope>
    <source>
        <strain evidence="2 3">SY21</strain>
    </source>
</reference>
<feature type="non-terminal residue" evidence="2">
    <location>
        <position position="78"/>
    </location>
</feature>
<proteinExistence type="predicted"/>
<dbReference type="AlphaFoldDB" id="A0A399CWE5"/>
<organism evidence="2 3">
    <name type="scientific">Mariniphaga sediminis</name>
    <dbReference type="NCBI Taxonomy" id="1628158"/>
    <lineage>
        <taxon>Bacteria</taxon>
        <taxon>Pseudomonadati</taxon>
        <taxon>Bacteroidota</taxon>
        <taxon>Bacteroidia</taxon>
        <taxon>Marinilabiliales</taxon>
        <taxon>Prolixibacteraceae</taxon>
        <taxon>Mariniphaga</taxon>
    </lineage>
</organism>
<gene>
    <name evidence="2" type="ORF">D1164_20115</name>
</gene>
<keyword evidence="1" id="KW-0472">Membrane</keyword>
<keyword evidence="1" id="KW-1133">Transmembrane helix</keyword>
<dbReference type="Proteomes" id="UP000266441">
    <property type="component" value="Unassembled WGS sequence"/>
</dbReference>
<comment type="caution">
    <text evidence="2">The sequence shown here is derived from an EMBL/GenBank/DDBJ whole genome shotgun (WGS) entry which is preliminary data.</text>
</comment>
<evidence type="ECO:0000256" key="1">
    <source>
        <dbReference type="SAM" id="Phobius"/>
    </source>
</evidence>
<protein>
    <submittedName>
        <fullName evidence="2">Uncharacterized protein</fullName>
    </submittedName>
</protein>
<sequence>MIADSYEPGQTYILTTLFLLLLGSLLFQANPLFGSPEKSGGVIRFQIHFPSIFLCLIRPILLFALTQIVNRKVKAAFA</sequence>
<dbReference type="EMBL" id="QWET01000022">
    <property type="protein sequence ID" value="RIH63298.1"/>
    <property type="molecule type" value="Genomic_DNA"/>
</dbReference>
<keyword evidence="1" id="KW-0812">Transmembrane</keyword>
<feature type="transmembrane region" description="Helical" evidence="1">
    <location>
        <begin position="12"/>
        <end position="33"/>
    </location>
</feature>
<accession>A0A399CWE5</accession>
<feature type="transmembrane region" description="Helical" evidence="1">
    <location>
        <begin position="45"/>
        <end position="65"/>
    </location>
</feature>